<comment type="caution">
    <text evidence="1">The sequence shown here is derived from an EMBL/GenBank/DDBJ whole genome shotgun (WGS) entry which is preliminary data.</text>
</comment>
<proteinExistence type="predicted"/>
<dbReference type="Proteomes" id="UP000652761">
    <property type="component" value="Unassembled WGS sequence"/>
</dbReference>
<organism evidence="1 2">
    <name type="scientific">Colocasia esculenta</name>
    <name type="common">Wild taro</name>
    <name type="synonym">Arum esculentum</name>
    <dbReference type="NCBI Taxonomy" id="4460"/>
    <lineage>
        <taxon>Eukaryota</taxon>
        <taxon>Viridiplantae</taxon>
        <taxon>Streptophyta</taxon>
        <taxon>Embryophyta</taxon>
        <taxon>Tracheophyta</taxon>
        <taxon>Spermatophyta</taxon>
        <taxon>Magnoliopsida</taxon>
        <taxon>Liliopsida</taxon>
        <taxon>Araceae</taxon>
        <taxon>Aroideae</taxon>
        <taxon>Colocasieae</taxon>
        <taxon>Colocasia</taxon>
    </lineage>
</organism>
<evidence type="ECO:0000313" key="2">
    <source>
        <dbReference type="Proteomes" id="UP000652761"/>
    </source>
</evidence>
<protein>
    <submittedName>
        <fullName evidence="1">Uncharacterized protein</fullName>
    </submittedName>
</protein>
<dbReference type="OrthoDB" id="119302at2759"/>
<name>A0A843U5N6_COLES</name>
<keyword evidence="2" id="KW-1185">Reference proteome</keyword>
<dbReference type="AlphaFoldDB" id="A0A843U5N6"/>
<gene>
    <name evidence="1" type="ORF">Taro_009973</name>
</gene>
<reference evidence="1" key="1">
    <citation type="submission" date="2017-07" db="EMBL/GenBank/DDBJ databases">
        <title>Taro Niue Genome Assembly and Annotation.</title>
        <authorList>
            <person name="Atibalentja N."/>
            <person name="Keating K."/>
            <person name="Fields C.J."/>
        </authorList>
    </citation>
    <scope>NUCLEOTIDE SEQUENCE</scope>
    <source>
        <strain evidence="1">Niue_2</strain>
        <tissue evidence="1">Leaf</tissue>
    </source>
</reference>
<accession>A0A843U5N6</accession>
<sequence>MGVHRYCRLPLMHDLGMEPSPHTFDGFVRAVISERGLTYAMRVAPPCPDHTIKAREAER</sequence>
<dbReference type="EMBL" id="NMUH01000355">
    <property type="protein sequence ID" value="MQL77576.1"/>
    <property type="molecule type" value="Genomic_DNA"/>
</dbReference>
<evidence type="ECO:0000313" key="1">
    <source>
        <dbReference type="EMBL" id="MQL77576.1"/>
    </source>
</evidence>